<organism evidence="4 5">
    <name type="scientific">Allostreptomyces psammosilenae</name>
    <dbReference type="NCBI Taxonomy" id="1892865"/>
    <lineage>
        <taxon>Bacteria</taxon>
        <taxon>Bacillati</taxon>
        <taxon>Actinomycetota</taxon>
        <taxon>Actinomycetes</taxon>
        <taxon>Kitasatosporales</taxon>
        <taxon>Streptomycetaceae</taxon>
        <taxon>Allostreptomyces</taxon>
    </lineage>
</organism>
<reference evidence="4 5" key="1">
    <citation type="submission" date="2020-07" db="EMBL/GenBank/DDBJ databases">
        <title>Sequencing the genomes of 1000 actinobacteria strains.</title>
        <authorList>
            <person name="Klenk H.-P."/>
        </authorList>
    </citation>
    <scope>NUCLEOTIDE SEQUENCE [LARGE SCALE GENOMIC DNA]</scope>
    <source>
        <strain evidence="4 5">DSM 42178</strain>
    </source>
</reference>
<keyword evidence="3" id="KW-0812">Transmembrane</keyword>
<accession>A0A852ZZB4</accession>
<keyword evidence="4" id="KW-0131">Cell cycle</keyword>
<evidence type="ECO:0000256" key="2">
    <source>
        <dbReference type="SAM" id="MobiDB-lite"/>
    </source>
</evidence>
<evidence type="ECO:0000313" key="4">
    <source>
        <dbReference type="EMBL" id="NYI06034.1"/>
    </source>
</evidence>
<dbReference type="GO" id="GO:0051301">
    <property type="term" value="P:cell division"/>
    <property type="evidence" value="ECO:0007669"/>
    <property type="project" value="UniProtKB-KW"/>
</dbReference>
<keyword evidence="3" id="KW-0472">Membrane</keyword>
<comment type="caution">
    <text evidence="4">The sequence shown here is derived from an EMBL/GenBank/DDBJ whole genome shotgun (WGS) entry which is preliminary data.</text>
</comment>
<evidence type="ECO:0000256" key="3">
    <source>
        <dbReference type="SAM" id="Phobius"/>
    </source>
</evidence>
<feature type="region of interest" description="Disordered" evidence="2">
    <location>
        <begin position="120"/>
        <end position="144"/>
    </location>
</feature>
<gene>
    <name evidence="4" type="ORF">FHU37_002977</name>
</gene>
<evidence type="ECO:0000256" key="1">
    <source>
        <dbReference type="SAM" id="Coils"/>
    </source>
</evidence>
<dbReference type="Pfam" id="PF04977">
    <property type="entry name" value="DivIC"/>
    <property type="match status" value="1"/>
</dbReference>
<dbReference type="AlphaFoldDB" id="A0A852ZZB4"/>
<proteinExistence type="predicted"/>
<keyword evidence="5" id="KW-1185">Reference proteome</keyword>
<feature type="coiled-coil region" evidence="1">
    <location>
        <begin position="61"/>
        <end position="95"/>
    </location>
</feature>
<protein>
    <submittedName>
        <fullName evidence="4">Cell division protein FtsB</fullName>
    </submittedName>
</protein>
<sequence length="161" mass="17462">MAEPPNWDTLITRSGRRTGARSTGGAKAQARRRGRLTGRAAVLLLVLCSLALAIAYPARQYVAQRDRIAEARAEAARLEQEVAELRREKARWQDPAYVRARAREDLLYVLPGEIGLTVLPDASPGPSAPAEDAGAGDAGDAALGADRPWYENLWDSVDRAD</sequence>
<feature type="transmembrane region" description="Helical" evidence="3">
    <location>
        <begin position="40"/>
        <end position="58"/>
    </location>
</feature>
<evidence type="ECO:0000313" key="5">
    <source>
        <dbReference type="Proteomes" id="UP000567795"/>
    </source>
</evidence>
<keyword evidence="1" id="KW-0175">Coiled coil</keyword>
<keyword evidence="4" id="KW-0132">Cell division</keyword>
<dbReference type="RefSeq" id="WP_179814670.1">
    <property type="nucleotide sequence ID" value="NZ_JACBZD010000001.1"/>
</dbReference>
<dbReference type="Proteomes" id="UP000567795">
    <property type="component" value="Unassembled WGS sequence"/>
</dbReference>
<keyword evidence="3" id="KW-1133">Transmembrane helix</keyword>
<name>A0A852ZZB4_9ACTN</name>
<dbReference type="InterPro" id="IPR007060">
    <property type="entry name" value="FtsL/DivIC"/>
</dbReference>
<dbReference type="EMBL" id="JACBZD010000001">
    <property type="protein sequence ID" value="NYI06034.1"/>
    <property type="molecule type" value="Genomic_DNA"/>
</dbReference>
<feature type="region of interest" description="Disordered" evidence="2">
    <location>
        <begin position="1"/>
        <end position="32"/>
    </location>
</feature>